<dbReference type="GO" id="GO:0051607">
    <property type="term" value="P:defense response to virus"/>
    <property type="evidence" value="ECO:0007669"/>
    <property type="project" value="UniProtKB-KW"/>
</dbReference>
<evidence type="ECO:0000259" key="7">
    <source>
        <dbReference type="Pfam" id="PF03787"/>
    </source>
</evidence>
<dbReference type="PANTHER" id="PTHR38007">
    <property type="entry name" value="CRISPR SYSTEM CMS PROTEIN CSM5"/>
    <property type="match status" value="1"/>
</dbReference>
<gene>
    <name evidence="8" type="ORF">NCTC11086_01176</name>
</gene>
<protein>
    <recommendedName>
        <fullName evidence="3">CRISPR system Cms protein Csm5</fullName>
    </recommendedName>
    <alternativeName>
        <fullName evidence="6">CRISPR type III A-associated protein Csm5</fullName>
    </alternativeName>
</protein>
<comment type="similarity">
    <text evidence="2">Belongs to the CRISPR-associated Csm5 family.</text>
</comment>
<accession>A0A2X3YGW7</accession>
<sequence>MKHEYRTFKLTLRTMAPLHIGSGEKYTSREFIYENGAYYFPDMGKFYSSMVEKGLSDKFESFLMEHGKASRNNRLISFVEGNRIRERNFGGYKIQETGFEKDKSTKGTINEVSKYIRDGFGKPYIPGSSLKGAIRTVLLNAHSQWEKTNFVSEKKRENKRVVPWGAKKNENFDDIFNEIRISDSLSLKIKNREFQSQDLILAQKWDYSAITKNAKPIPLYRESLPPLTIAEFVITTTSDRAAKMIEQLGNLSFKFYNNYKAFFLEEFDEKYYQKNVQYPLYLGSGSGAWTKTVFKQADGILQKRYSRMKTKMVRKGVLKLTKAPNLKFCVNGDTRTLVRNTDNFYEMGKVNFIIQEVSK</sequence>
<keyword evidence="5" id="KW-0051">Antiviral defense</keyword>
<proteinExistence type="inferred from homology"/>
<evidence type="ECO:0000256" key="4">
    <source>
        <dbReference type="ARBA" id="ARBA00022884"/>
    </source>
</evidence>
<evidence type="ECO:0000256" key="5">
    <source>
        <dbReference type="ARBA" id="ARBA00023118"/>
    </source>
</evidence>
<dbReference type="EMBL" id="LS483364">
    <property type="protein sequence ID" value="SQF71239.1"/>
    <property type="molecule type" value="Genomic_DNA"/>
</dbReference>
<name>A0A2X3YGW7_STRSA</name>
<dbReference type="Proteomes" id="UP000248534">
    <property type="component" value="Chromosome 1"/>
</dbReference>
<dbReference type="InterPro" id="IPR005537">
    <property type="entry name" value="RAMP_III_fam"/>
</dbReference>
<dbReference type="Pfam" id="PF03787">
    <property type="entry name" value="RAMPs"/>
    <property type="match status" value="1"/>
</dbReference>
<evidence type="ECO:0000256" key="1">
    <source>
        <dbReference type="ARBA" id="ARBA00003088"/>
    </source>
</evidence>
<dbReference type="GO" id="GO:0003723">
    <property type="term" value="F:RNA binding"/>
    <property type="evidence" value="ECO:0007669"/>
    <property type="project" value="UniProtKB-KW"/>
</dbReference>
<feature type="domain" description="CRISPR type III-associated protein" evidence="7">
    <location>
        <begin position="11"/>
        <end position="223"/>
    </location>
</feature>
<keyword evidence="4" id="KW-0694">RNA-binding</keyword>
<reference evidence="8 9" key="1">
    <citation type="submission" date="2018-06" db="EMBL/GenBank/DDBJ databases">
        <authorList>
            <consortium name="Pathogen Informatics"/>
            <person name="Doyle S."/>
        </authorList>
    </citation>
    <scope>NUCLEOTIDE SEQUENCE [LARGE SCALE GENOMIC DNA]</scope>
    <source>
        <strain evidence="8 9">NCTC11086</strain>
    </source>
</reference>
<evidence type="ECO:0000313" key="8">
    <source>
        <dbReference type="EMBL" id="SQF71239.1"/>
    </source>
</evidence>
<dbReference type="NCBIfam" id="TIGR01899">
    <property type="entry name" value="cas_TM1807_csm5"/>
    <property type="match status" value="1"/>
</dbReference>
<comment type="function">
    <text evidence="1">This subunit might be involved in maturation of a crRNA intermediate to its mature form.</text>
</comment>
<evidence type="ECO:0000256" key="3">
    <source>
        <dbReference type="ARBA" id="ARBA00016113"/>
    </source>
</evidence>
<evidence type="ECO:0000313" key="9">
    <source>
        <dbReference type="Proteomes" id="UP000248534"/>
    </source>
</evidence>
<dbReference type="RefSeq" id="WP_111675765.1">
    <property type="nucleotide sequence ID" value="NZ_LS483364.1"/>
</dbReference>
<dbReference type="AlphaFoldDB" id="A0A2X3YGW7"/>
<evidence type="ECO:0000256" key="2">
    <source>
        <dbReference type="ARBA" id="ARBA00006680"/>
    </source>
</evidence>
<dbReference type="PANTHER" id="PTHR38007:SF1">
    <property type="entry name" value="CRISPR SYSTEM CMS PROTEIN CSM5"/>
    <property type="match status" value="1"/>
</dbReference>
<organism evidence="8 9">
    <name type="scientific">Streptococcus sanguinis</name>
    <dbReference type="NCBI Taxonomy" id="1305"/>
    <lineage>
        <taxon>Bacteria</taxon>
        <taxon>Bacillati</taxon>
        <taxon>Bacillota</taxon>
        <taxon>Bacilli</taxon>
        <taxon>Lactobacillales</taxon>
        <taxon>Streptococcaceae</taxon>
        <taxon>Streptococcus</taxon>
    </lineage>
</organism>
<evidence type="ECO:0000256" key="6">
    <source>
        <dbReference type="ARBA" id="ARBA00031720"/>
    </source>
</evidence>
<dbReference type="InterPro" id="IPR010173">
    <property type="entry name" value="CRISPR-assoc_Csm5"/>
</dbReference>